<name>A0AA41VPC7_PAPNU</name>
<evidence type="ECO:0000313" key="2">
    <source>
        <dbReference type="Proteomes" id="UP001177140"/>
    </source>
</evidence>
<dbReference type="Proteomes" id="UP001177140">
    <property type="component" value="Unassembled WGS sequence"/>
</dbReference>
<keyword evidence="2" id="KW-1185">Reference proteome</keyword>
<organism evidence="1 2">
    <name type="scientific">Papaver nudicaule</name>
    <name type="common">Iceland poppy</name>
    <dbReference type="NCBI Taxonomy" id="74823"/>
    <lineage>
        <taxon>Eukaryota</taxon>
        <taxon>Viridiplantae</taxon>
        <taxon>Streptophyta</taxon>
        <taxon>Embryophyta</taxon>
        <taxon>Tracheophyta</taxon>
        <taxon>Spermatophyta</taxon>
        <taxon>Magnoliopsida</taxon>
        <taxon>Ranunculales</taxon>
        <taxon>Papaveraceae</taxon>
        <taxon>Papaveroideae</taxon>
        <taxon>Papaver</taxon>
    </lineage>
</organism>
<evidence type="ECO:0000313" key="1">
    <source>
        <dbReference type="EMBL" id="MCL7044972.1"/>
    </source>
</evidence>
<reference evidence="1" key="1">
    <citation type="submission" date="2022-03" db="EMBL/GenBank/DDBJ databases">
        <title>A functionally conserved STORR gene fusion in Papaver species that diverged 16.8 million years ago.</title>
        <authorList>
            <person name="Catania T."/>
        </authorList>
    </citation>
    <scope>NUCLEOTIDE SEQUENCE</scope>
    <source>
        <strain evidence="1">S-191538</strain>
    </source>
</reference>
<sequence length="139" mass="15724">MTDSIRTISPSMKSLPLVSKPRFYNSTRNGFLPIHQIFSLSPSLVGISSKSKPEQFDRIMGETQQLDQSLVIDGNLCRKCVYLKPKLEKWQLIIIQDVLLIDHLTCSTYKDGSNVLHVLLLPQIIIPVEIKANDQLCLC</sequence>
<gene>
    <name evidence="1" type="ORF">MKW94_009468</name>
</gene>
<dbReference type="AlphaFoldDB" id="A0AA41VPC7"/>
<comment type="caution">
    <text evidence="1">The sequence shown here is derived from an EMBL/GenBank/DDBJ whole genome shotgun (WGS) entry which is preliminary data.</text>
</comment>
<protein>
    <submittedName>
        <fullName evidence="1">Uncharacterized protein</fullName>
    </submittedName>
</protein>
<dbReference type="EMBL" id="JAJJMA010264259">
    <property type="protein sequence ID" value="MCL7044972.1"/>
    <property type="molecule type" value="Genomic_DNA"/>
</dbReference>
<accession>A0AA41VPC7</accession>
<proteinExistence type="predicted"/>